<dbReference type="GO" id="GO:0019867">
    <property type="term" value="C:outer membrane"/>
    <property type="evidence" value="ECO:0007669"/>
    <property type="project" value="InterPro"/>
</dbReference>
<dbReference type="InterPro" id="IPR036908">
    <property type="entry name" value="RlpA-like_sf"/>
</dbReference>
<proteinExistence type="predicted"/>
<name>A0A3G3BVY3_9CAUD</name>
<organism evidence="4 5">
    <name type="scientific">Bacillus phage vB_BboS-125</name>
    <dbReference type="NCBI Taxonomy" id="2419618"/>
    <lineage>
        <taxon>Viruses</taxon>
        <taxon>Duplodnaviria</taxon>
        <taxon>Heunggongvirae</taxon>
        <taxon>Uroviricota</taxon>
        <taxon>Caudoviricetes</taxon>
        <taxon>Elmenteitavirus</taxon>
        <taxon>Elmenteitavirus ev125</taxon>
    </lineage>
</organism>
<feature type="compositionally biased region" description="Low complexity" evidence="2">
    <location>
        <begin position="90"/>
        <end position="104"/>
    </location>
</feature>
<feature type="region of interest" description="Disordered" evidence="2">
    <location>
        <begin position="27"/>
        <end position="104"/>
    </location>
</feature>
<dbReference type="CDD" id="cd14667">
    <property type="entry name" value="3D_containing_proteins"/>
    <property type="match status" value="1"/>
</dbReference>
<sequence>MKKQALAGAAIVALALIILTNWGPSYEEEPGKQRVQAPTTGQTARQGEEQTKQEAEEGKGLYEITRTNAEEGKPSTTAAGGSSRAGEGNSTTGTGSSGLQYSLGTPEADYKELDRHFHEMQAAERKAAAESRQPGTGDSRQLASRGSAATYYDAGIFQITAYTAGYESTGKHPGDPAYGVTATGTTVKEGRTIAADWSILPPGTVVRIQGLEGYYTVEDRGGAVVGNIIDLYIEDLEEAITWGRQERKLYVKEWVE</sequence>
<protein>
    <submittedName>
        <fullName evidence="4">3D domain protein</fullName>
    </submittedName>
</protein>
<dbReference type="EMBL" id="MH884509">
    <property type="protein sequence ID" value="AYP68423.1"/>
    <property type="molecule type" value="Genomic_DNA"/>
</dbReference>
<feature type="region of interest" description="Disordered" evidence="2">
    <location>
        <begin position="121"/>
        <end position="144"/>
    </location>
</feature>
<evidence type="ECO:0000313" key="4">
    <source>
        <dbReference type="EMBL" id="AYP68423.1"/>
    </source>
</evidence>
<dbReference type="Proteomes" id="UP000275028">
    <property type="component" value="Segment"/>
</dbReference>
<dbReference type="Pfam" id="PF06725">
    <property type="entry name" value="3D"/>
    <property type="match status" value="1"/>
</dbReference>
<keyword evidence="1" id="KW-0732">Signal</keyword>
<keyword evidence="5" id="KW-1185">Reference proteome</keyword>
<dbReference type="GO" id="GO:0009254">
    <property type="term" value="P:peptidoglycan turnover"/>
    <property type="evidence" value="ECO:0007669"/>
    <property type="project" value="InterPro"/>
</dbReference>
<dbReference type="InterPro" id="IPR010611">
    <property type="entry name" value="3D_dom"/>
</dbReference>
<feature type="compositionally biased region" description="Polar residues" evidence="2">
    <location>
        <begin position="133"/>
        <end position="144"/>
    </location>
</feature>
<dbReference type="PANTHER" id="PTHR39160:SF4">
    <property type="entry name" value="RESUSCITATION-PROMOTING FACTOR RPFB"/>
    <property type="match status" value="1"/>
</dbReference>
<feature type="compositionally biased region" description="Basic and acidic residues" evidence="2">
    <location>
        <begin position="46"/>
        <end position="60"/>
    </location>
</feature>
<feature type="domain" description="3D" evidence="3">
    <location>
        <begin position="191"/>
        <end position="251"/>
    </location>
</feature>
<accession>A0A3G3BVY3</accession>
<dbReference type="GO" id="GO:0004553">
    <property type="term" value="F:hydrolase activity, hydrolyzing O-glycosyl compounds"/>
    <property type="evidence" value="ECO:0007669"/>
    <property type="project" value="InterPro"/>
</dbReference>
<evidence type="ECO:0000313" key="5">
    <source>
        <dbReference type="Proteomes" id="UP000275028"/>
    </source>
</evidence>
<evidence type="ECO:0000259" key="3">
    <source>
        <dbReference type="Pfam" id="PF06725"/>
    </source>
</evidence>
<feature type="compositionally biased region" description="Polar residues" evidence="2">
    <location>
        <begin position="36"/>
        <end position="45"/>
    </location>
</feature>
<reference evidence="4 5" key="1">
    <citation type="submission" date="2018-09" db="EMBL/GenBank/DDBJ databases">
        <title>Comparative Genomic Analysis of Eight Novel Haloalkaliphilic Bacteriophages from Lake Elmenteita, Kenya.</title>
        <authorList>
            <person name="Akhwale J.K."/>
        </authorList>
    </citation>
    <scope>NUCLEOTIDE SEQUENCE [LARGE SCALE GENOMIC DNA]</scope>
</reference>
<evidence type="ECO:0000256" key="2">
    <source>
        <dbReference type="SAM" id="MobiDB-lite"/>
    </source>
</evidence>
<gene>
    <name evidence="4" type="ORF">BboS125_00054</name>
</gene>
<dbReference type="InterPro" id="IPR059180">
    <property type="entry name" value="3D_YorM"/>
</dbReference>
<evidence type="ECO:0000256" key="1">
    <source>
        <dbReference type="ARBA" id="ARBA00022729"/>
    </source>
</evidence>
<dbReference type="PANTHER" id="PTHR39160">
    <property type="entry name" value="CELL WALL-BINDING PROTEIN YOCH"/>
    <property type="match status" value="1"/>
</dbReference>
<dbReference type="SUPFAM" id="SSF50685">
    <property type="entry name" value="Barwin-like endoglucanases"/>
    <property type="match status" value="1"/>
</dbReference>
<dbReference type="Gene3D" id="2.40.40.10">
    <property type="entry name" value="RlpA-like domain"/>
    <property type="match status" value="1"/>
</dbReference>
<dbReference type="InterPro" id="IPR051933">
    <property type="entry name" value="Resuscitation_pf_RpfB"/>
</dbReference>